<dbReference type="InterPro" id="IPR015947">
    <property type="entry name" value="PUA-like_sf"/>
</dbReference>
<dbReference type="EMBL" id="BBRZ01000005">
    <property type="protein sequence ID" value="GAM54550.1"/>
    <property type="molecule type" value="Genomic_DNA"/>
</dbReference>
<dbReference type="Gene3D" id="2.30.130.40">
    <property type="entry name" value="LON domain-like"/>
    <property type="match status" value="1"/>
</dbReference>
<dbReference type="RefSeq" id="WP_261834914.1">
    <property type="nucleotide sequence ID" value="NZ_AP024881.1"/>
</dbReference>
<feature type="domain" description="Lon N-terminal" evidence="1">
    <location>
        <begin position="3"/>
        <end position="189"/>
    </location>
</feature>
<accession>A0A0B8NIL6</accession>
<gene>
    <name evidence="2" type="ORF">JCM19231_5514</name>
</gene>
<dbReference type="PANTHER" id="PTHR46732">
    <property type="entry name" value="ATP-DEPENDENT PROTEASE LA (LON) DOMAIN PROTEIN"/>
    <property type="match status" value="1"/>
</dbReference>
<dbReference type="PANTHER" id="PTHR46732:SF8">
    <property type="entry name" value="ATP-DEPENDENT PROTEASE LA (LON) DOMAIN PROTEIN"/>
    <property type="match status" value="1"/>
</dbReference>
<reference evidence="2 3" key="2">
    <citation type="submission" date="2015-01" db="EMBL/GenBank/DDBJ databases">
        <authorList>
            <consortium name="NBRP consortium"/>
            <person name="Sawabe T."/>
            <person name="Meirelles P."/>
            <person name="Feng G."/>
            <person name="Sayaka M."/>
            <person name="Hattori M."/>
            <person name="Ohkuma M."/>
        </authorList>
    </citation>
    <scope>NUCLEOTIDE SEQUENCE [LARGE SCALE GENOMIC DNA]</scope>
    <source>
        <strain evidence="3">JCM 19231</strain>
    </source>
</reference>
<dbReference type="InterPro" id="IPR046336">
    <property type="entry name" value="Lon_prtase_N_sf"/>
</dbReference>
<dbReference type="Proteomes" id="UP000031671">
    <property type="component" value="Unassembled WGS sequence"/>
</dbReference>
<protein>
    <submittedName>
        <fullName evidence="2">N-terminal domain</fullName>
    </submittedName>
</protein>
<dbReference type="InterPro" id="IPR003111">
    <property type="entry name" value="Lon_prtase_N"/>
</dbReference>
<evidence type="ECO:0000313" key="2">
    <source>
        <dbReference type="EMBL" id="GAM54550.1"/>
    </source>
</evidence>
<proteinExistence type="predicted"/>
<dbReference type="Pfam" id="PF02190">
    <property type="entry name" value="LON_substr_bdg"/>
    <property type="match status" value="1"/>
</dbReference>
<dbReference type="SUPFAM" id="SSF88697">
    <property type="entry name" value="PUA domain-like"/>
    <property type="match status" value="1"/>
</dbReference>
<dbReference type="SMART" id="SM00464">
    <property type="entry name" value="LON"/>
    <property type="match status" value="1"/>
</dbReference>
<evidence type="ECO:0000259" key="1">
    <source>
        <dbReference type="SMART" id="SM00464"/>
    </source>
</evidence>
<dbReference type="Gene3D" id="1.10.4060.10">
    <property type="entry name" value="BPP1347 like domain"/>
    <property type="match status" value="1"/>
</dbReference>
<keyword evidence="3" id="KW-1185">Reference proteome</keyword>
<sequence>MSVVKLFPLSSVVLPEGKMNLRIFEPRYKRMISECCKQGQGFGICLLGEPVASSPNNVSRVGTLTEIIDFEQLPDGFLGVTIVGTRRFKVKRVWSEFDGLRCAEVEYLSNWSSQELTQSSLYISDQLQRVYQRFPEIKRLYPHCFFDDATWVSQRWLELLPLECQQFEHLISQSDCNEAIKFLSQAIESQ</sequence>
<evidence type="ECO:0000313" key="3">
    <source>
        <dbReference type="Proteomes" id="UP000031671"/>
    </source>
</evidence>
<organism evidence="2 3">
    <name type="scientific">Vibrio ishigakensis</name>
    <dbReference type="NCBI Taxonomy" id="1481914"/>
    <lineage>
        <taxon>Bacteria</taxon>
        <taxon>Pseudomonadati</taxon>
        <taxon>Pseudomonadota</taxon>
        <taxon>Gammaproteobacteria</taxon>
        <taxon>Vibrionales</taxon>
        <taxon>Vibrionaceae</taxon>
        <taxon>Vibrio</taxon>
    </lineage>
</organism>
<dbReference type="AlphaFoldDB" id="A0A0B8NIL6"/>
<reference evidence="2 3" key="1">
    <citation type="submission" date="2015-01" db="EMBL/GenBank/DDBJ databases">
        <title>Vibrio sp. C1 JCM 19231 whole genome shotgun sequence.</title>
        <authorList>
            <person name="Sawabe T."/>
            <person name="Meirelles P."/>
            <person name="Feng G."/>
            <person name="Sayaka M."/>
            <person name="Hattori M."/>
            <person name="Ohkuma M."/>
        </authorList>
    </citation>
    <scope>NUCLEOTIDE SEQUENCE [LARGE SCALE GENOMIC DNA]</scope>
    <source>
        <strain evidence="3">JCM 19231</strain>
    </source>
</reference>
<comment type="caution">
    <text evidence="2">The sequence shown here is derived from an EMBL/GenBank/DDBJ whole genome shotgun (WGS) entry which is preliminary data.</text>
</comment>
<name>A0A0B8NIL6_9VIBR</name>